<organism evidence="1">
    <name type="scientific">viral metagenome</name>
    <dbReference type="NCBI Taxonomy" id="1070528"/>
    <lineage>
        <taxon>unclassified sequences</taxon>
        <taxon>metagenomes</taxon>
        <taxon>organismal metagenomes</taxon>
    </lineage>
</organism>
<sequence length="62" mass="7317">MLFRGKSGKLYEIKKRDYLSEKEYNKAIMSIKFQISNSINTSYIAKEEILNIIKKEVSRGNR</sequence>
<protein>
    <submittedName>
        <fullName evidence="1">Uncharacterized protein</fullName>
    </submittedName>
</protein>
<proteinExistence type="predicted"/>
<dbReference type="AlphaFoldDB" id="A0A6C0CR63"/>
<accession>A0A6C0CR63</accession>
<dbReference type="EMBL" id="MN739472">
    <property type="protein sequence ID" value="QHT06632.1"/>
    <property type="molecule type" value="Genomic_DNA"/>
</dbReference>
<reference evidence="1" key="1">
    <citation type="journal article" date="2020" name="Nature">
        <title>Giant virus diversity and host interactions through global metagenomics.</title>
        <authorList>
            <person name="Schulz F."/>
            <person name="Roux S."/>
            <person name="Paez-Espino D."/>
            <person name="Jungbluth S."/>
            <person name="Walsh D.A."/>
            <person name="Denef V.J."/>
            <person name="McMahon K.D."/>
            <person name="Konstantinidis K.T."/>
            <person name="Eloe-Fadrosh E.A."/>
            <person name="Kyrpides N.C."/>
            <person name="Woyke T."/>
        </authorList>
    </citation>
    <scope>NUCLEOTIDE SEQUENCE</scope>
    <source>
        <strain evidence="1">GVMAG-M-3300021425-30</strain>
    </source>
</reference>
<evidence type="ECO:0000313" key="1">
    <source>
        <dbReference type="EMBL" id="QHT06632.1"/>
    </source>
</evidence>
<name>A0A6C0CR63_9ZZZZ</name>